<dbReference type="Pfam" id="PF01408">
    <property type="entry name" value="GFO_IDH_MocA"/>
    <property type="match status" value="1"/>
</dbReference>
<dbReference type="PANTHER" id="PTHR43377:SF6">
    <property type="entry name" value="GFO_IDH_MOCA-LIKE OXIDOREDUCTASE N-TERMINAL DOMAIN-CONTAINING PROTEIN"/>
    <property type="match status" value="1"/>
</dbReference>
<dbReference type="Gene3D" id="3.30.360.10">
    <property type="entry name" value="Dihydrodipicolinate Reductase, domain 2"/>
    <property type="match status" value="1"/>
</dbReference>
<dbReference type="Pfam" id="PF22725">
    <property type="entry name" value="GFO_IDH_MocA_C3"/>
    <property type="match status" value="1"/>
</dbReference>
<dbReference type="GO" id="GO:0000166">
    <property type="term" value="F:nucleotide binding"/>
    <property type="evidence" value="ECO:0007669"/>
    <property type="project" value="InterPro"/>
</dbReference>
<name>A0A0G1GU59_9BACT</name>
<evidence type="ECO:0000313" key="3">
    <source>
        <dbReference type="EMBL" id="KKT37783.1"/>
    </source>
</evidence>
<dbReference type="Gene3D" id="3.40.50.720">
    <property type="entry name" value="NAD(P)-binding Rossmann-like Domain"/>
    <property type="match status" value="1"/>
</dbReference>
<dbReference type="AlphaFoldDB" id="A0A0G1GU59"/>
<comment type="caution">
    <text evidence="3">The sequence shown here is derived from an EMBL/GenBank/DDBJ whole genome shotgun (WGS) entry which is preliminary data.</text>
</comment>
<dbReference type="InterPro" id="IPR000683">
    <property type="entry name" value="Gfo/Idh/MocA-like_OxRdtase_N"/>
</dbReference>
<dbReference type="Proteomes" id="UP000034617">
    <property type="component" value="Unassembled WGS sequence"/>
</dbReference>
<dbReference type="PANTHER" id="PTHR43377">
    <property type="entry name" value="BILIVERDIN REDUCTASE A"/>
    <property type="match status" value="1"/>
</dbReference>
<protein>
    <submittedName>
        <fullName evidence="3">Oxidoreductase domain protein</fullName>
    </submittedName>
</protein>
<feature type="domain" description="GFO/IDH/MocA-like oxidoreductase" evidence="2">
    <location>
        <begin position="129"/>
        <end position="237"/>
    </location>
</feature>
<gene>
    <name evidence="3" type="ORF">UW22_C0018G0008</name>
</gene>
<reference evidence="3 4" key="1">
    <citation type="journal article" date="2015" name="Nature">
        <title>rRNA introns, odd ribosomes, and small enigmatic genomes across a large radiation of phyla.</title>
        <authorList>
            <person name="Brown C.T."/>
            <person name="Hug L.A."/>
            <person name="Thomas B.C."/>
            <person name="Sharon I."/>
            <person name="Castelle C.J."/>
            <person name="Singh A."/>
            <person name="Wilkins M.J."/>
            <person name="Williams K.H."/>
            <person name="Banfield J.F."/>
        </authorList>
    </citation>
    <scope>NUCLEOTIDE SEQUENCE [LARGE SCALE GENOMIC DNA]</scope>
</reference>
<proteinExistence type="predicted"/>
<evidence type="ECO:0000259" key="1">
    <source>
        <dbReference type="Pfam" id="PF01408"/>
    </source>
</evidence>
<dbReference type="SUPFAM" id="SSF55347">
    <property type="entry name" value="Glyceraldehyde-3-phosphate dehydrogenase-like, C-terminal domain"/>
    <property type="match status" value="1"/>
</dbReference>
<organism evidence="3 4">
    <name type="scientific">Candidatus Gottesmanbacteria bacterium GW2011_GWB1_44_11c</name>
    <dbReference type="NCBI Taxonomy" id="1618447"/>
    <lineage>
        <taxon>Bacteria</taxon>
        <taxon>Candidatus Gottesmaniibacteriota</taxon>
    </lineage>
</organism>
<dbReference type="InterPro" id="IPR055170">
    <property type="entry name" value="GFO_IDH_MocA-like_dom"/>
</dbReference>
<dbReference type="InterPro" id="IPR036291">
    <property type="entry name" value="NAD(P)-bd_dom_sf"/>
</dbReference>
<dbReference type="InterPro" id="IPR051450">
    <property type="entry name" value="Gfo/Idh/MocA_Oxidoreductases"/>
</dbReference>
<sequence length="334" mass="37088">MHIAVVGYGYWGPNIVRNFFRLKNVSVSWVADSDKKKLTTVSLLYPSVRTTSDLSDITRDPSVGAVVIVTPPATHFTLAKQFLLKGKHVLVEKPMTKNLGEAKQLVDLARRQKKILMVDHTFVYTPAVQFIRSSISSGLLGSVYYIDSVRTNLGLFQKDTNVITDLAVHDFSIMEYLFARAPKTLSAIGYTQKEIKQAAVAHITAQYQNGLFLHCHVSWLSPVKIRQMIFVGTKKMLVYNDIDPSEKIKIYDKGVSFTKDPKTELKLRIGYRSGTIVVPDIPIEEGLHGMAKEFINSISSGNPPITDGRMGLSVVQCLTKANQSFDAGGVPIQI</sequence>
<feature type="domain" description="Gfo/Idh/MocA-like oxidoreductase N-terminal" evidence="1">
    <location>
        <begin position="2"/>
        <end position="120"/>
    </location>
</feature>
<evidence type="ECO:0000313" key="4">
    <source>
        <dbReference type="Proteomes" id="UP000034617"/>
    </source>
</evidence>
<accession>A0A0G1GU59</accession>
<dbReference type="SUPFAM" id="SSF51735">
    <property type="entry name" value="NAD(P)-binding Rossmann-fold domains"/>
    <property type="match status" value="1"/>
</dbReference>
<dbReference type="EMBL" id="LCHM01000018">
    <property type="protein sequence ID" value="KKT37783.1"/>
    <property type="molecule type" value="Genomic_DNA"/>
</dbReference>
<evidence type="ECO:0000259" key="2">
    <source>
        <dbReference type="Pfam" id="PF22725"/>
    </source>
</evidence>